<dbReference type="PROSITE" id="PS00061">
    <property type="entry name" value="ADH_SHORT"/>
    <property type="match status" value="1"/>
</dbReference>
<dbReference type="PANTHER" id="PTHR42760">
    <property type="entry name" value="SHORT-CHAIN DEHYDROGENASES/REDUCTASES FAMILY MEMBER"/>
    <property type="match status" value="1"/>
</dbReference>
<organism evidence="3 4">
    <name type="scientific">Chrysochromulina tobinii</name>
    <dbReference type="NCBI Taxonomy" id="1460289"/>
    <lineage>
        <taxon>Eukaryota</taxon>
        <taxon>Haptista</taxon>
        <taxon>Haptophyta</taxon>
        <taxon>Prymnesiophyceae</taxon>
        <taxon>Prymnesiales</taxon>
        <taxon>Chrysochromulinaceae</taxon>
        <taxon>Chrysochromulina</taxon>
    </lineage>
</organism>
<dbReference type="GO" id="GO:0016616">
    <property type="term" value="F:oxidoreductase activity, acting on the CH-OH group of donors, NAD or NADP as acceptor"/>
    <property type="evidence" value="ECO:0007669"/>
    <property type="project" value="UniProtKB-ARBA"/>
</dbReference>
<name>A0A0M0JPX1_9EUKA</name>
<dbReference type="PRINTS" id="PR00081">
    <property type="entry name" value="GDHRDH"/>
</dbReference>
<evidence type="ECO:0000313" key="4">
    <source>
        <dbReference type="Proteomes" id="UP000037460"/>
    </source>
</evidence>
<dbReference type="EMBL" id="JWZX01002535">
    <property type="protein sequence ID" value="KOO28634.1"/>
    <property type="molecule type" value="Genomic_DNA"/>
</dbReference>
<dbReference type="Gene3D" id="3.40.50.720">
    <property type="entry name" value="NAD(P)-binding Rossmann-like Domain"/>
    <property type="match status" value="2"/>
</dbReference>
<dbReference type="SMART" id="SM00822">
    <property type="entry name" value="PKS_KR"/>
    <property type="match status" value="1"/>
</dbReference>
<comment type="similarity">
    <text evidence="1">Belongs to the short-chain dehydrogenases/reductases (SDR) family.</text>
</comment>
<protein>
    <submittedName>
        <fullName evidence="3">3-ketoacyl-(Acyl-carrier-protein) reductase</fullName>
    </submittedName>
</protein>
<gene>
    <name evidence="3" type="ORF">Ctob_009058</name>
</gene>
<feature type="domain" description="Ketoreductase" evidence="2">
    <location>
        <begin position="167"/>
        <end position="351"/>
    </location>
</feature>
<keyword evidence="4" id="KW-1185">Reference proteome</keyword>
<dbReference type="AlphaFoldDB" id="A0A0M0JPX1"/>
<dbReference type="InterPro" id="IPR057326">
    <property type="entry name" value="KR_dom"/>
</dbReference>
<sequence length="410" mass="41874">MNFFKAPSKLVREARPLVRLTETFGRASIAAAPNVSANALVIDARALATFTDLSWVHEVATKHSECAAFKEAGGRIVILRRAHASLDPTAAACSEALIGFGKSIAQEVGGRGATVNVLCDASAADSRSEVCEAPLDWLLSHKSCYVTGQELVVVRPAPADTEAAASTAALVTGAARGIGRATAMHLRKLQPTRALVLVDHPSAAGPLAAIAAELGGTALPVDVTDTAAGATLAAAGATAGGFGAVIHAAGITRDKTLAKMDLKKQWQPVIDVNLRAVAALDEALLTTPGALAPLGAGFVSFGSTSGIHGNLGQSNYAAAKSGLMGYARAMGLAHEQRHRFACVAPGFIITEMTQKIPWLTRTIGAKLNSLGQGGLPEDVAAAVAFLASPAAAGLLPGTTLRVCGQFRGGR</sequence>
<dbReference type="Proteomes" id="UP000037460">
    <property type="component" value="Unassembled WGS sequence"/>
</dbReference>
<dbReference type="InterPro" id="IPR002347">
    <property type="entry name" value="SDR_fam"/>
</dbReference>
<dbReference type="PANTHER" id="PTHR42760:SF78">
    <property type="entry name" value="3-OXOACYL-[ACYL-CARRIER-PROTEIN] REDUCTASE [NADH]"/>
    <property type="match status" value="1"/>
</dbReference>
<dbReference type="OrthoDB" id="3592703at2759"/>
<dbReference type="InterPro" id="IPR020904">
    <property type="entry name" value="Sc_DH/Rdtase_CS"/>
</dbReference>
<proteinExistence type="inferred from homology"/>
<accession>A0A0M0JPX1</accession>
<evidence type="ECO:0000256" key="1">
    <source>
        <dbReference type="ARBA" id="ARBA00006484"/>
    </source>
</evidence>
<reference evidence="4" key="1">
    <citation type="journal article" date="2015" name="PLoS Genet.">
        <title>Genome Sequence and Transcriptome Analyses of Chrysochromulina tobin: Metabolic Tools for Enhanced Algal Fitness in the Prominent Order Prymnesiales (Haptophyceae).</title>
        <authorList>
            <person name="Hovde B.T."/>
            <person name="Deodato C.R."/>
            <person name="Hunsperger H.M."/>
            <person name="Ryken S.A."/>
            <person name="Yost W."/>
            <person name="Jha R.K."/>
            <person name="Patterson J."/>
            <person name="Monnat R.J. Jr."/>
            <person name="Barlow S.B."/>
            <person name="Starkenburg S.R."/>
            <person name="Cattolico R.A."/>
        </authorList>
    </citation>
    <scope>NUCLEOTIDE SEQUENCE</scope>
    <source>
        <strain evidence="4">CCMP291</strain>
    </source>
</reference>
<evidence type="ECO:0000259" key="2">
    <source>
        <dbReference type="SMART" id="SM00822"/>
    </source>
</evidence>
<dbReference type="InterPro" id="IPR036291">
    <property type="entry name" value="NAD(P)-bd_dom_sf"/>
</dbReference>
<comment type="caution">
    <text evidence="3">The sequence shown here is derived from an EMBL/GenBank/DDBJ whole genome shotgun (WGS) entry which is preliminary data.</text>
</comment>
<evidence type="ECO:0000313" key="3">
    <source>
        <dbReference type="EMBL" id="KOO28634.1"/>
    </source>
</evidence>
<dbReference type="Pfam" id="PF13561">
    <property type="entry name" value="adh_short_C2"/>
    <property type="match status" value="1"/>
</dbReference>
<dbReference type="SUPFAM" id="SSF51735">
    <property type="entry name" value="NAD(P)-binding Rossmann-fold domains"/>
    <property type="match status" value="1"/>
</dbReference>